<dbReference type="Pfam" id="PF11897">
    <property type="entry name" value="DUF3417"/>
    <property type="match status" value="1"/>
</dbReference>
<evidence type="ECO:0000313" key="8">
    <source>
        <dbReference type="Proteomes" id="UP000698963"/>
    </source>
</evidence>
<evidence type="ECO:0000256" key="4">
    <source>
        <dbReference type="ARBA" id="ARBA00022676"/>
    </source>
</evidence>
<comment type="caution">
    <text evidence="7">The sequence shown here is derived from an EMBL/GenBank/DDBJ whole genome shotgun (WGS) entry which is preliminary data.</text>
</comment>
<dbReference type="GO" id="GO:0030170">
    <property type="term" value="F:pyridoxal phosphate binding"/>
    <property type="evidence" value="ECO:0007669"/>
    <property type="project" value="InterPro"/>
</dbReference>
<evidence type="ECO:0000256" key="2">
    <source>
        <dbReference type="ARBA" id="ARBA00006047"/>
    </source>
</evidence>
<dbReference type="InterPro" id="IPR008631">
    <property type="entry name" value="Glycogen_synth"/>
</dbReference>
<sequence>MNQPSRTHLFEVSWEVCNKVGGIYEVVASKAQQAMSASNGDYFLIGPDTKKNTEFTETDEPCWDALRYPLKDKDLRCRFGRWEIPGRPRVILVDFNGRHDSNQILRQLWERFGVDSLSGGWDYIEPVLFSYTCGEVIATIHKVLATRNKSHGVAHFHEWMCGAGILALKQLAPTMGTVFTTHATVLGRAMAGAGVDIYARMSEISPSQEAYRYNVTAKCSMETVSAREADVFTTVSGITAEEARVFLGRTPDIITDNGLDLSVIHDYSADRESALANRKKLLEPVSRLLRREISPDTRILVISGRYEYHNKGVDLFLDALAKAKKSMQNTSSKVLALMLMMGGHTGVNEKAINGDPSVVADPSMPGAGFITSHQVYDAPNDPILTACRRLGLNNEKDDNVQVVFVPALLDGHDGFFNMPYFDVLSGCDLGVFPSWYEPWGYTPHESAAYSVPTITTDLSGFGLWIRQLENEIGPQPGIGVIARRNTDYAKTVEDLANVIVHSASCSCEELDQRRRTVRAAAAHASWDQFFRLYKQAYDMANEKAHARRFASSHKSSSITKELAMRPSSIPFLRTLNAVSELPAELTRLRDIANNVWWCWNPEAMSLFKGMDPDLWEQCGHNPIAMVESTPPARLHALAADITFVNRLKKVAQDFDTYMAQPLITDTLEDGTTAISPERPIAYFSTEYGLHESLQLYSGGLGVLSGDHMKSSSDERLPLIGVGLFYLNGYFQQTVDKRGHQNPQYPENQPACLPLEAMLDDKGDPLMISLPLGSRTLYARIWKLQVGRVPLYLMDTNVSKNSDDDRRVTARLYEADRDVRMRQEILLGIGGVRMLAALGITPSVWHMNEGHSAFLVLERLRQHMKGDDLTLEEAKTLVRSSCVFTTHTPVDAGNERFSVDLMSRYFQPYANMLGLEWAEFLALGRQDGGDANNFDMTVLALRMSSQANGVSAMHGMVSRRMWRNIWKGFTEAELPIGHVTNGVHTASYVGPAFRILLWHYLGANWLDLRPEDPAWKKIQTIPDDEFWAARRAQKQTLIDALRERLPRCSAYSDISGEQRVQWLSNLSQNTLIIGFARRFAPYKRATMLFADPDRLARLLNDPNRPTVLIMAGKAHPADSKGIELIEDVVRWSRDPRFFGKIFFVENYNLEVSRLLSRGCDVWLNTPRRPHEASGTSGEKVPVNGGINLSISDGWWVEGDNGKNGWTIGPKATYATLSAEQNDYADAESLYQILENDVVPLFFQRDSDALPHGWIAIAKNSLQSLTAMYGCRRMVRDYMEKIYIPAARRGVAMDADHQAKARRITEWQKNIPGRFNTASIQSIEVSGLEGDTVYCGKPFTVKLTLNPGEMKSDEMLAQFVLGVSDGANFTDEPQIINLTLTGEENGILTYEAECMAKANGLHAYGLRVVPFADPMDNVLRAGLVHWA</sequence>
<evidence type="ECO:0000256" key="3">
    <source>
        <dbReference type="ARBA" id="ARBA00022533"/>
    </source>
</evidence>
<evidence type="ECO:0000256" key="1">
    <source>
        <dbReference type="ARBA" id="ARBA00001275"/>
    </source>
</evidence>
<dbReference type="NCBIfam" id="TIGR02094">
    <property type="entry name" value="more_P_ylases"/>
    <property type="match status" value="1"/>
</dbReference>
<accession>A0A921DRG8</accession>
<dbReference type="InterPro" id="IPR000811">
    <property type="entry name" value="Glyco_trans_35"/>
</dbReference>
<dbReference type="GO" id="GO:0004373">
    <property type="term" value="F:alpha-1,4-glucan glucosyltransferase (UDP-glucose donor) activity"/>
    <property type="evidence" value="ECO:0007669"/>
    <property type="project" value="InterPro"/>
</dbReference>
<dbReference type="InterPro" id="IPR011834">
    <property type="entry name" value="Agluc_phsphrylas"/>
</dbReference>
<dbReference type="Proteomes" id="UP000698963">
    <property type="component" value="Unassembled WGS sequence"/>
</dbReference>
<dbReference type="PANTHER" id="PTHR42655">
    <property type="entry name" value="GLYCOGEN PHOSPHORYLASE"/>
    <property type="match status" value="1"/>
</dbReference>
<keyword evidence="3" id="KW-0021">Allosteric enzyme</keyword>
<comment type="similarity">
    <text evidence="2">Belongs to the glycogen phosphorylase family.</text>
</comment>
<dbReference type="Gene3D" id="3.40.50.2000">
    <property type="entry name" value="Glycogen Phosphorylase B"/>
    <property type="match status" value="5"/>
</dbReference>
<dbReference type="PANTHER" id="PTHR42655:SF1">
    <property type="entry name" value="GLYCOGEN PHOSPHORYLASE"/>
    <property type="match status" value="1"/>
</dbReference>
<dbReference type="InterPro" id="IPR052182">
    <property type="entry name" value="Glycogen/Maltodextrin_Phosph"/>
</dbReference>
<dbReference type="GO" id="GO:0005978">
    <property type="term" value="P:glycogen biosynthetic process"/>
    <property type="evidence" value="ECO:0007669"/>
    <property type="project" value="InterPro"/>
</dbReference>
<dbReference type="EMBL" id="DYZA01000167">
    <property type="protein sequence ID" value="HJD97624.1"/>
    <property type="molecule type" value="Genomic_DNA"/>
</dbReference>
<evidence type="ECO:0000256" key="5">
    <source>
        <dbReference type="ARBA" id="ARBA00022679"/>
    </source>
</evidence>
<reference evidence="7" key="1">
    <citation type="journal article" date="2021" name="PeerJ">
        <title>Extensive microbial diversity within the chicken gut microbiome revealed by metagenomics and culture.</title>
        <authorList>
            <person name="Gilroy R."/>
            <person name="Ravi A."/>
            <person name="Getino M."/>
            <person name="Pursley I."/>
            <person name="Horton D.L."/>
            <person name="Alikhan N.F."/>
            <person name="Baker D."/>
            <person name="Gharbi K."/>
            <person name="Hall N."/>
            <person name="Watson M."/>
            <person name="Adriaenssens E.M."/>
            <person name="Foster-Nyarko E."/>
            <person name="Jarju S."/>
            <person name="Secka A."/>
            <person name="Antonio M."/>
            <person name="Oren A."/>
            <person name="Chaudhuri R.R."/>
            <person name="La Ragione R."/>
            <person name="Hildebrand F."/>
            <person name="Pallen M.J."/>
        </authorList>
    </citation>
    <scope>NUCLEOTIDE SEQUENCE</scope>
    <source>
        <strain evidence="7">ChiGjej2B2-19336</strain>
    </source>
</reference>
<dbReference type="InterPro" id="IPR024517">
    <property type="entry name" value="Glycogen_phosphorylase_DUF3417"/>
</dbReference>
<evidence type="ECO:0000313" key="7">
    <source>
        <dbReference type="EMBL" id="HJD97624.1"/>
    </source>
</evidence>
<comment type="catalytic activity">
    <reaction evidence="1">
        <text>[(1-&gt;4)-alpha-D-glucosyl](n) + phosphate = [(1-&gt;4)-alpha-D-glucosyl](n-1) + alpha-D-glucose 1-phosphate</text>
        <dbReference type="Rhea" id="RHEA:41732"/>
        <dbReference type="Rhea" id="RHEA-COMP:9584"/>
        <dbReference type="Rhea" id="RHEA-COMP:9586"/>
        <dbReference type="ChEBI" id="CHEBI:15444"/>
        <dbReference type="ChEBI" id="CHEBI:43474"/>
        <dbReference type="ChEBI" id="CHEBI:58601"/>
        <dbReference type="EC" id="2.4.1.1"/>
    </reaction>
</comment>
<organism evidence="7 8">
    <name type="scientific">Mailhella massiliensis</name>
    <dbReference type="NCBI Taxonomy" id="1903261"/>
    <lineage>
        <taxon>Bacteria</taxon>
        <taxon>Pseudomonadati</taxon>
        <taxon>Thermodesulfobacteriota</taxon>
        <taxon>Desulfovibrionia</taxon>
        <taxon>Desulfovibrionales</taxon>
        <taxon>Desulfovibrionaceae</taxon>
        <taxon>Mailhella</taxon>
    </lineage>
</organism>
<protein>
    <submittedName>
        <fullName evidence="7">Alpha-glucan family phosphorylase</fullName>
    </submittedName>
</protein>
<keyword evidence="4" id="KW-0328">Glycosyltransferase</keyword>
<dbReference type="Pfam" id="PF05693">
    <property type="entry name" value="Glycogen_syn"/>
    <property type="match status" value="2"/>
</dbReference>
<dbReference type="RefSeq" id="WP_304122670.1">
    <property type="nucleotide sequence ID" value="NZ_DYZA01000167.1"/>
</dbReference>
<evidence type="ECO:0000259" key="6">
    <source>
        <dbReference type="Pfam" id="PF11897"/>
    </source>
</evidence>
<dbReference type="Pfam" id="PF00343">
    <property type="entry name" value="Phosphorylase"/>
    <property type="match status" value="1"/>
</dbReference>
<keyword evidence="5" id="KW-0808">Transferase</keyword>
<feature type="domain" description="DUF3417" evidence="6">
    <location>
        <begin position="581"/>
        <end position="693"/>
    </location>
</feature>
<dbReference type="SUPFAM" id="SSF53756">
    <property type="entry name" value="UDP-Glycosyltransferase/glycogen phosphorylase"/>
    <property type="match status" value="3"/>
</dbReference>
<proteinExistence type="inferred from homology"/>
<gene>
    <name evidence="7" type="primary">glgP</name>
    <name evidence="7" type="ORF">K8W16_08270</name>
</gene>
<name>A0A921DRG8_9BACT</name>
<dbReference type="GO" id="GO:0008184">
    <property type="term" value="F:glycogen phosphorylase activity"/>
    <property type="evidence" value="ECO:0007669"/>
    <property type="project" value="InterPro"/>
</dbReference>
<reference evidence="7" key="2">
    <citation type="submission" date="2021-09" db="EMBL/GenBank/DDBJ databases">
        <authorList>
            <person name="Gilroy R."/>
        </authorList>
    </citation>
    <scope>NUCLEOTIDE SEQUENCE</scope>
    <source>
        <strain evidence="7">ChiGjej2B2-19336</strain>
    </source>
</reference>